<feature type="active site" description="Charge relay system" evidence="8">
    <location>
        <position position="320"/>
    </location>
</feature>
<dbReference type="PANTHER" id="PTHR14218:SF19">
    <property type="entry name" value="SERINE PROTEASE AORO, PUTATIVE (AFU_ORTHOLOGUE AFUA_6G10250)-RELATED"/>
    <property type="match status" value="1"/>
</dbReference>
<evidence type="ECO:0000259" key="10">
    <source>
        <dbReference type="PROSITE" id="PS51695"/>
    </source>
</evidence>
<feature type="binding site" evidence="8">
    <location>
        <position position="638"/>
    </location>
    <ligand>
        <name>Ca(2+)</name>
        <dbReference type="ChEBI" id="CHEBI:29108"/>
    </ligand>
</feature>
<dbReference type="CDD" id="cd04056">
    <property type="entry name" value="Peptidases_S53"/>
    <property type="match status" value="1"/>
</dbReference>
<dbReference type="InterPro" id="IPR050819">
    <property type="entry name" value="Tripeptidyl-peptidase_I"/>
</dbReference>
<dbReference type="PROSITE" id="PS51695">
    <property type="entry name" value="SEDOLISIN"/>
    <property type="match status" value="1"/>
</dbReference>
<keyword evidence="6 8" id="KW-0106">Calcium</keyword>
<feature type="active site" description="Charge relay system" evidence="8">
    <location>
        <position position="324"/>
    </location>
</feature>
<evidence type="ECO:0000256" key="1">
    <source>
        <dbReference type="ARBA" id="ARBA00004239"/>
    </source>
</evidence>
<name>A0A9P8Y8M6_9PEZI</name>
<evidence type="ECO:0000256" key="2">
    <source>
        <dbReference type="ARBA" id="ARBA00022670"/>
    </source>
</evidence>
<keyword evidence="12" id="KW-1185">Reference proteome</keyword>
<dbReference type="OrthoDB" id="409122at2759"/>
<evidence type="ECO:0000256" key="9">
    <source>
        <dbReference type="SAM" id="SignalP"/>
    </source>
</evidence>
<keyword evidence="4 8" id="KW-0378">Hydrolase</keyword>
<dbReference type="GeneID" id="70189723"/>
<dbReference type="InterPro" id="IPR015366">
    <property type="entry name" value="S53_propep"/>
</dbReference>
<reference evidence="11" key="1">
    <citation type="journal article" date="2021" name="Nat. Commun.">
        <title>Genetic determinants of endophytism in the Arabidopsis root mycobiome.</title>
        <authorList>
            <person name="Mesny F."/>
            <person name="Miyauchi S."/>
            <person name="Thiergart T."/>
            <person name="Pickel B."/>
            <person name="Atanasova L."/>
            <person name="Karlsson M."/>
            <person name="Huettel B."/>
            <person name="Barry K.W."/>
            <person name="Haridas S."/>
            <person name="Chen C."/>
            <person name="Bauer D."/>
            <person name="Andreopoulos W."/>
            <person name="Pangilinan J."/>
            <person name="LaButti K."/>
            <person name="Riley R."/>
            <person name="Lipzen A."/>
            <person name="Clum A."/>
            <person name="Drula E."/>
            <person name="Henrissat B."/>
            <person name="Kohler A."/>
            <person name="Grigoriev I.V."/>
            <person name="Martin F.M."/>
            <person name="Hacquard S."/>
        </authorList>
    </citation>
    <scope>NUCLEOTIDE SEQUENCE</scope>
    <source>
        <strain evidence="11">MPI-CAGE-CH-0230</strain>
    </source>
</reference>
<evidence type="ECO:0000256" key="4">
    <source>
        <dbReference type="ARBA" id="ARBA00022801"/>
    </source>
</evidence>
<dbReference type="AlphaFoldDB" id="A0A9P8Y8M6"/>
<dbReference type="Proteomes" id="UP000756346">
    <property type="component" value="Unassembled WGS sequence"/>
</dbReference>
<dbReference type="GO" id="GO:0004252">
    <property type="term" value="F:serine-type endopeptidase activity"/>
    <property type="evidence" value="ECO:0007669"/>
    <property type="project" value="UniProtKB-UniRule"/>
</dbReference>
<dbReference type="EMBL" id="JAGTJQ010000004">
    <property type="protein sequence ID" value="KAH7032566.1"/>
    <property type="molecule type" value="Genomic_DNA"/>
</dbReference>
<dbReference type="SUPFAM" id="SSF54897">
    <property type="entry name" value="Protease propeptides/inhibitors"/>
    <property type="match status" value="1"/>
</dbReference>
<keyword evidence="3 8" id="KW-0479">Metal-binding</keyword>
<dbReference type="SMART" id="SM00944">
    <property type="entry name" value="Pro-kuma_activ"/>
    <property type="match status" value="1"/>
</dbReference>
<feature type="active site" description="Charge relay system" evidence="8">
    <location>
        <position position="596"/>
    </location>
</feature>
<feature type="binding site" evidence="8">
    <location>
        <position position="658"/>
    </location>
    <ligand>
        <name>Ca(2+)</name>
        <dbReference type="ChEBI" id="CHEBI:29108"/>
    </ligand>
</feature>
<evidence type="ECO:0000313" key="11">
    <source>
        <dbReference type="EMBL" id="KAH7032566.1"/>
    </source>
</evidence>
<keyword evidence="7" id="KW-0865">Zymogen</keyword>
<feature type="domain" description="Peptidase S53" evidence="10">
    <location>
        <begin position="242"/>
        <end position="678"/>
    </location>
</feature>
<dbReference type="Pfam" id="PF09286">
    <property type="entry name" value="Pro-kuma_activ"/>
    <property type="match status" value="1"/>
</dbReference>
<dbReference type="GO" id="GO:0005576">
    <property type="term" value="C:extracellular region"/>
    <property type="evidence" value="ECO:0007669"/>
    <property type="project" value="UniProtKB-SubCell"/>
</dbReference>
<dbReference type="GO" id="GO:0008240">
    <property type="term" value="F:tripeptidyl-peptidase activity"/>
    <property type="evidence" value="ECO:0007669"/>
    <property type="project" value="TreeGrafter"/>
</dbReference>
<comment type="subcellular location">
    <subcellularLocation>
        <location evidence="1">Secreted</location>
        <location evidence="1">Extracellular space</location>
    </subcellularLocation>
</comment>
<proteinExistence type="predicted"/>
<evidence type="ECO:0000256" key="5">
    <source>
        <dbReference type="ARBA" id="ARBA00022825"/>
    </source>
</evidence>
<accession>A0A9P8Y8M6</accession>
<feature type="binding site" evidence="8">
    <location>
        <position position="637"/>
    </location>
    <ligand>
        <name>Ca(2+)</name>
        <dbReference type="ChEBI" id="CHEBI:29108"/>
    </ligand>
</feature>
<evidence type="ECO:0000256" key="7">
    <source>
        <dbReference type="ARBA" id="ARBA00023145"/>
    </source>
</evidence>
<evidence type="ECO:0000256" key="6">
    <source>
        <dbReference type="ARBA" id="ARBA00022837"/>
    </source>
</evidence>
<evidence type="ECO:0000256" key="8">
    <source>
        <dbReference type="PROSITE-ProRule" id="PRU01032"/>
    </source>
</evidence>
<comment type="cofactor">
    <cofactor evidence="8">
        <name>Ca(2+)</name>
        <dbReference type="ChEBI" id="CHEBI:29108"/>
    </cofactor>
    <text evidence="8">Binds 1 Ca(2+) ion per subunit.</text>
</comment>
<comment type="caution">
    <text evidence="11">The sequence shown here is derived from an EMBL/GenBank/DDBJ whole genome shotgun (WGS) entry which is preliminary data.</text>
</comment>
<dbReference type="PANTHER" id="PTHR14218">
    <property type="entry name" value="PROTEASE S8 TRIPEPTIDYL PEPTIDASE I CLN2"/>
    <property type="match status" value="1"/>
</dbReference>
<dbReference type="CDD" id="cd11377">
    <property type="entry name" value="Pro-peptidase_S53"/>
    <property type="match status" value="1"/>
</dbReference>
<dbReference type="GO" id="GO:0006508">
    <property type="term" value="P:proteolysis"/>
    <property type="evidence" value="ECO:0007669"/>
    <property type="project" value="UniProtKB-KW"/>
</dbReference>
<feature type="chain" id="PRO_5040273981" evidence="9">
    <location>
        <begin position="21"/>
        <end position="679"/>
    </location>
</feature>
<feature type="signal peptide" evidence="9">
    <location>
        <begin position="1"/>
        <end position="20"/>
    </location>
</feature>
<evidence type="ECO:0000256" key="3">
    <source>
        <dbReference type="ARBA" id="ARBA00022723"/>
    </source>
</evidence>
<evidence type="ECO:0000313" key="12">
    <source>
        <dbReference type="Proteomes" id="UP000756346"/>
    </source>
</evidence>
<dbReference type="InterPro" id="IPR036852">
    <property type="entry name" value="Peptidase_S8/S53_dom_sf"/>
</dbReference>
<dbReference type="RefSeq" id="XP_046013398.1">
    <property type="nucleotide sequence ID" value="XM_046160177.1"/>
</dbReference>
<keyword evidence="5 8" id="KW-0720">Serine protease</keyword>
<keyword evidence="2 8" id="KW-0645">Protease</keyword>
<keyword evidence="9" id="KW-0732">Signal</keyword>
<feature type="binding site" evidence="8">
    <location>
        <position position="656"/>
    </location>
    <ligand>
        <name>Ca(2+)</name>
        <dbReference type="ChEBI" id="CHEBI:29108"/>
    </ligand>
</feature>
<gene>
    <name evidence="11" type="ORF">B0I36DRAFT_373293</name>
</gene>
<dbReference type="GO" id="GO:0046872">
    <property type="term" value="F:metal ion binding"/>
    <property type="evidence" value="ECO:0007669"/>
    <property type="project" value="UniProtKB-UniRule"/>
</dbReference>
<dbReference type="Gene3D" id="3.40.50.200">
    <property type="entry name" value="Peptidase S8/S53 domain"/>
    <property type="match status" value="1"/>
</dbReference>
<organism evidence="11 12">
    <name type="scientific">Microdochium trichocladiopsis</name>
    <dbReference type="NCBI Taxonomy" id="1682393"/>
    <lineage>
        <taxon>Eukaryota</taxon>
        <taxon>Fungi</taxon>
        <taxon>Dikarya</taxon>
        <taxon>Ascomycota</taxon>
        <taxon>Pezizomycotina</taxon>
        <taxon>Sordariomycetes</taxon>
        <taxon>Xylariomycetidae</taxon>
        <taxon>Xylariales</taxon>
        <taxon>Microdochiaceae</taxon>
        <taxon>Microdochium</taxon>
    </lineage>
</organism>
<dbReference type="InterPro" id="IPR030400">
    <property type="entry name" value="Sedolisin_dom"/>
</dbReference>
<dbReference type="SUPFAM" id="SSF52743">
    <property type="entry name" value="Subtilisin-like"/>
    <property type="match status" value="1"/>
</dbReference>
<sequence>MSSLTVLSCLVAALSGSALALPSPVHHVVHEERDAARSDWAKRDRIEKSAILPIRIALAQTNLDRGHDMLMDLTSPSSSKYSQWMSQEELHEFFAPTAETVDAVKAWLTSSGIHGDRIVHTDNKGWLAFDATTEEAERLLLAEFHEYEHASFSNLRVGTDRYHIPEHLVEHIDLITPGTKLTAVKRRTIEKKAVEPRHSSHQAGGVGKVFDGENPFFGDHSWGHPPPAAGSLPAELRNCTTNMTAPCYRSLYKLPDHPVAVPGNSLGLYEQGDFIDKPDLDKYNAVFAPYVPQGTYPISALIDGAQYDFPPNASDYVGGEALIDVALATSLIYPQTVTLYQVDDNIYALQDLATTNLFNTFLDALDGSYCSYSAYGETGNDPKIDPVYPNPAPGGYKGKLQCGVYKPTKVISASYGQAENDLPANYMKRQCNEFLKFGLMGTSVLVASGDYGVASFPGDGSTNGCLGPEGTIFNPQYPSNCPYVTSVGGTMLYPSQTILNQESVMHVNLSGTAQNFSSSGGFSNIFAIPDYQKATVDNYFRKHNPPYPSYSKFQPDFKTVKGLYNRVGRAYPDVSANGASFASFLNGKLVHFYGASLSSPLFASILTLLNQDRARIGKRSIGFINPVLYAHPEVLNDITNGTNVGCGSDGFKAVPGWDPATGLGTPNYPKMRDLFLALP</sequence>
<protein>
    <submittedName>
        <fullName evidence="11">Peptidase S8/S53 domain-containing protein</fullName>
    </submittedName>
</protein>